<dbReference type="InterPro" id="IPR047140">
    <property type="entry name" value="LabA"/>
</dbReference>
<protein>
    <submittedName>
        <fullName evidence="2">NYN domain-containing protein</fullName>
    </submittedName>
</protein>
<dbReference type="PANTHER" id="PTHR35458:SF8">
    <property type="entry name" value="SLR0650 PROTEIN"/>
    <property type="match status" value="1"/>
</dbReference>
<dbReference type="PANTHER" id="PTHR35458">
    <property type="entry name" value="SLR0755 PROTEIN"/>
    <property type="match status" value="1"/>
</dbReference>
<dbReference type="GeneID" id="32807749"/>
<dbReference type="EMBL" id="CP132921">
    <property type="protein sequence ID" value="WMW06847.1"/>
    <property type="molecule type" value="Genomic_DNA"/>
</dbReference>
<dbReference type="CDD" id="cd10911">
    <property type="entry name" value="PIN_LabA"/>
    <property type="match status" value="1"/>
</dbReference>
<dbReference type="Proteomes" id="UP001183127">
    <property type="component" value="Chromosome"/>
</dbReference>
<dbReference type="InterPro" id="IPR021139">
    <property type="entry name" value="NYN"/>
</dbReference>
<sequence length="167" mass="18695">MYSTRCPGLKKIALFADVQNLYYTVRQVHGCHFNYTTLWAEVSREGQIVEAVAYAIDRGDSKQQQFQQILRNLGFEVRLKPYIQRADGSAKGDWDVGITLDVIEAAERVDQVVLASGDGDFDLLLERAAKRHGVETVVYGVPGLTALSLIRSASRYVPIEGKLLLRH</sequence>
<keyword evidence="3" id="KW-1185">Reference proteome</keyword>
<reference evidence="2 3" key="1">
    <citation type="submission" date="2023-08" db="EMBL/GenBank/DDBJ databases">
        <title>Complete Genome Sequence of Pseudomonas entomophila TVIN A01.</title>
        <authorList>
            <person name="Shelke T."/>
            <person name="Mahar N.S."/>
            <person name="Gupta I."/>
            <person name="Gupta V."/>
        </authorList>
    </citation>
    <scope>NUCLEOTIDE SEQUENCE [LARGE SCALE GENOMIC DNA]</scope>
    <source>
        <strain evidence="2 3">TVIN-A01</strain>
    </source>
</reference>
<proteinExistence type="predicted"/>
<evidence type="ECO:0000259" key="1">
    <source>
        <dbReference type="Pfam" id="PF01936"/>
    </source>
</evidence>
<evidence type="ECO:0000313" key="2">
    <source>
        <dbReference type="EMBL" id="WMW06847.1"/>
    </source>
</evidence>
<evidence type="ECO:0000313" key="3">
    <source>
        <dbReference type="Proteomes" id="UP001183127"/>
    </source>
</evidence>
<name>A0ABY9QS45_9PSED</name>
<dbReference type="Gene3D" id="3.40.50.1010">
    <property type="entry name" value="5'-nuclease"/>
    <property type="match status" value="1"/>
</dbReference>
<organism evidence="2 3">
    <name type="scientific">Pseudomonas entomophila</name>
    <dbReference type="NCBI Taxonomy" id="312306"/>
    <lineage>
        <taxon>Bacteria</taxon>
        <taxon>Pseudomonadati</taxon>
        <taxon>Pseudomonadota</taxon>
        <taxon>Gammaproteobacteria</taxon>
        <taxon>Pseudomonadales</taxon>
        <taxon>Pseudomonadaceae</taxon>
        <taxon>Pseudomonas</taxon>
    </lineage>
</organism>
<dbReference type="RefSeq" id="WP_011535808.1">
    <property type="nucleotide sequence ID" value="NZ_CP132921.1"/>
</dbReference>
<feature type="domain" description="NYN" evidence="1">
    <location>
        <begin position="11"/>
        <end position="160"/>
    </location>
</feature>
<gene>
    <name evidence="2" type="ORF">RAH46_05775</name>
</gene>
<accession>A0ABY9QS45</accession>
<dbReference type="Pfam" id="PF01936">
    <property type="entry name" value="NYN"/>
    <property type="match status" value="1"/>
</dbReference>